<organism evidence="1 2">
    <name type="scientific">Moorena producens PAL-8-15-08-1</name>
    <dbReference type="NCBI Taxonomy" id="1458985"/>
    <lineage>
        <taxon>Bacteria</taxon>
        <taxon>Bacillati</taxon>
        <taxon>Cyanobacteriota</taxon>
        <taxon>Cyanophyceae</taxon>
        <taxon>Coleofasciculales</taxon>
        <taxon>Coleofasciculaceae</taxon>
        <taxon>Moorena</taxon>
    </lineage>
</organism>
<accession>A0A1D8TZA9</accession>
<proteinExistence type="predicted"/>
<dbReference type="EMBL" id="CP017599">
    <property type="protein sequence ID" value="AOX02915.1"/>
    <property type="molecule type" value="Genomic_DNA"/>
</dbReference>
<reference evidence="2" key="1">
    <citation type="submission" date="2016-10" db="EMBL/GenBank/DDBJ databases">
        <title>Comparative genomics uncovers the prolific and rare metabolic potential of the cyanobacterial genus Moorea.</title>
        <authorList>
            <person name="Leao T."/>
            <person name="Castelao G."/>
            <person name="Korobeynikov A."/>
            <person name="Monroe E.A."/>
            <person name="Podell S."/>
            <person name="Glukhov E."/>
            <person name="Allen E."/>
            <person name="Gerwick W.H."/>
            <person name="Gerwick L."/>
        </authorList>
    </citation>
    <scope>NUCLEOTIDE SEQUENCE [LARGE SCALE GENOMIC DNA]</scope>
    <source>
        <strain evidence="2">PAL-8-15-08-1</strain>
    </source>
</reference>
<evidence type="ECO:0000313" key="2">
    <source>
        <dbReference type="Proteomes" id="UP000177870"/>
    </source>
</evidence>
<dbReference type="AlphaFoldDB" id="A0A1D8TZA9"/>
<gene>
    <name evidence="1" type="ORF">BJP34_28845</name>
</gene>
<dbReference type="Proteomes" id="UP000177870">
    <property type="component" value="Chromosome"/>
</dbReference>
<dbReference type="KEGG" id="mpro:BJP34_28845"/>
<protein>
    <submittedName>
        <fullName evidence="1">Uncharacterized protein</fullName>
    </submittedName>
</protein>
<evidence type="ECO:0000313" key="1">
    <source>
        <dbReference type="EMBL" id="AOX02915.1"/>
    </source>
</evidence>
<name>A0A1D8TZA9_9CYAN</name>
<sequence length="69" mass="7891">MDGKTHNPGYKREIGGQRQQNLLTLSKYNLNIKLTPIIDNFIIKMWVRALELISKQNLKLLPVVLSSGE</sequence>